<dbReference type="GO" id="GO:1990281">
    <property type="term" value="C:efflux pump complex"/>
    <property type="evidence" value="ECO:0007669"/>
    <property type="project" value="TreeGrafter"/>
</dbReference>
<dbReference type="Gene3D" id="1.10.287.470">
    <property type="entry name" value="Helix hairpin bin"/>
    <property type="match status" value="1"/>
</dbReference>
<feature type="coiled-coil region" evidence="1">
    <location>
        <begin position="109"/>
        <end position="143"/>
    </location>
</feature>
<dbReference type="AlphaFoldDB" id="A0A839IWR5"/>
<dbReference type="EMBL" id="JACJFM010000030">
    <property type="protein sequence ID" value="MBB1488526.1"/>
    <property type="molecule type" value="Genomic_DNA"/>
</dbReference>
<keyword evidence="1" id="KW-0175">Coiled coil</keyword>
<dbReference type="PANTHER" id="PTHR30469">
    <property type="entry name" value="MULTIDRUG RESISTANCE PROTEIN MDTA"/>
    <property type="match status" value="1"/>
</dbReference>
<reference evidence="2 3" key="1">
    <citation type="submission" date="2020-08" db="EMBL/GenBank/DDBJ databases">
        <title>Oceanospirillum sp. nov. isolated from marine sediment.</title>
        <authorList>
            <person name="Ji X."/>
        </authorList>
    </citation>
    <scope>NUCLEOTIDE SEQUENCE [LARGE SCALE GENOMIC DNA]</scope>
    <source>
        <strain evidence="2 3">D5</strain>
    </source>
</reference>
<proteinExistence type="predicted"/>
<dbReference type="GO" id="GO:0015562">
    <property type="term" value="F:efflux transmembrane transporter activity"/>
    <property type="evidence" value="ECO:0007669"/>
    <property type="project" value="TreeGrafter"/>
</dbReference>
<dbReference type="Gene3D" id="2.40.50.100">
    <property type="match status" value="1"/>
</dbReference>
<evidence type="ECO:0000313" key="3">
    <source>
        <dbReference type="Proteomes" id="UP000565262"/>
    </source>
</evidence>
<dbReference type="Gene3D" id="2.40.30.170">
    <property type="match status" value="1"/>
</dbReference>
<dbReference type="RefSeq" id="WP_182810299.1">
    <property type="nucleotide sequence ID" value="NZ_JACJFM010000030.1"/>
</dbReference>
<evidence type="ECO:0000256" key="1">
    <source>
        <dbReference type="SAM" id="Coils"/>
    </source>
</evidence>
<protein>
    <submittedName>
        <fullName evidence="2">HlyD family secretion protein</fullName>
    </submittedName>
</protein>
<name>A0A839IWR5_9GAMM</name>
<keyword evidence="3" id="KW-1185">Reference proteome</keyword>
<sequence length="447" mass="50337">MIKSKSLLFFVGVALGVVALAIAVSSRETPELRQKADRSVLVETQPLTRQSVAPEVTAYGRVMPKHDWRAVAEVKGRVIYRNPELENGRFLTAGTLLIEIDPTEYRLQEAQAQASLNATQVKLARMNQEEQNLNTSLKLEQQKMLLTKQELKRMRDLHRKKLISDSDLEQQEQNYFNQLKRVQDIENSLKLLPDDRRVTQAQLKVDQLQLEDTRRNLAKTRIILPFDGRISAISIEQDQVVALNETMIEAYKLGQVEIRAELAIENMRSLIMASGFTGTQGQLPAIDRLPLTAEVHFSSADKRFSWPARVTRIADTIAPDTATIGLYLEVNQDYRQLNLPEQPPLTKGLFVSAVIQGPEQSHYLVPEKAMHGKTLYLMTADQTLTILPVRILFRNSQGVAIRASIPDGSSLIVNDLIPAIEGMKLRPVNRTISDASEQKSKAQESEQ</sequence>
<evidence type="ECO:0000313" key="2">
    <source>
        <dbReference type="EMBL" id="MBB1488526.1"/>
    </source>
</evidence>
<comment type="caution">
    <text evidence="2">The sequence shown here is derived from an EMBL/GenBank/DDBJ whole genome shotgun (WGS) entry which is preliminary data.</text>
</comment>
<dbReference type="PANTHER" id="PTHR30469:SF12">
    <property type="entry name" value="MULTIDRUG RESISTANCE PROTEIN MDTA"/>
    <property type="match status" value="1"/>
</dbReference>
<dbReference type="SUPFAM" id="SSF111369">
    <property type="entry name" value="HlyD-like secretion proteins"/>
    <property type="match status" value="1"/>
</dbReference>
<gene>
    <name evidence="2" type="ORF">H4O21_18130</name>
</gene>
<dbReference type="Proteomes" id="UP000565262">
    <property type="component" value="Unassembled WGS sequence"/>
</dbReference>
<organism evidence="2 3">
    <name type="scientific">Oceanospirillum sediminis</name>
    <dbReference type="NCBI Taxonomy" id="2760088"/>
    <lineage>
        <taxon>Bacteria</taxon>
        <taxon>Pseudomonadati</taxon>
        <taxon>Pseudomonadota</taxon>
        <taxon>Gammaproteobacteria</taxon>
        <taxon>Oceanospirillales</taxon>
        <taxon>Oceanospirillaceae</taxon>
        <taxon>Oceanospirillum</taxon>
    </lineage>
</organism>
<accession>A0A839IWR5</accession>